<comment type="caution">
    <text evidence="9">The sequence shown here is derived from an EMBL/GenBank/DDBJ whole genome shotgun (WGS) entry which is preliminary data.</text>
</comment>
<keyword evidence="5 7" id="KW-0413">Isomerase</keyword>
<dbReference type="Proteomes" id="UP001168883">
    <property type="component" value="Unassembled WGS sequence"/>
</dbReference>
<dbReference type="NCBIfam" id="NF002231">
    <property type="entry name" value="PRK01130.1"/>
    <property type="match status" value="1"/>
</dbReference>
<proteinExistence type="inferred from homology"/>
<dbReference type="Gene3D" id="3.20.20.70">
    <property type="entry name" value="Aldolase class I"/>
    <property type="match status" value="1"/>
</dbReference>
<comment type="function">
    <text evidence="2 7">Converts N-acetylmannosamine-6-phosphate (ManNAc-6-P) to N-acetylglucosamine-6-phosphate (GlcNAc-6-P).</text>
</comment>
<protein>
    <recommendedName>
        <fullName evidence="7">Putative N-acetylmannosamine-6-phosphate 2-epimerase</fullName>
        <ecNumber evidence="7">5.1.3.9</ecNumber>
    </recommendedName>
    <alternativeName>
        <fullName evidence="7">ManNAc-6-P epimerase</fullName>
    </alternativeName>
</protein>
<feature type="compositionally biased region" description="Gly residues" evidence="8">
    <location>
        <begin position="238"/>
        <end position="251"/>
    </location>
</feature>
<organism evidence="9 10">
    <name type="scientific">Paenibacillus ehimensis</name>
    <dbReference type="NCBI Taxonomy" id="79264"/>
    <lineage>
        <taxon>Bacteria</taxon>
        <taxon>Bacillati</taxon>
        <taxon>Bacillota</taxon>
        <taxon>Bacilli</taxon>
        <taxon>Bacillales</taxon>
        <taxon>Paenibacillaceae</taxon>
        <taxon>Paenibacillus</taxon>
    </lineage>
</organism>
<dbReference type="InterPro" id="IPR013785">
    <property type="entry name" value="Aldolase_TIM"/>
</dbReference>
<dbReference type="Pfam" id="PF04131">
    <property type="entry name" value="NanE"/>
    <property type="match status" value="1"/>
</dbReference>
<name>A0ABT8VF88_9BACL</name>
<evidence type="ECO:0000256" key="1">
    <source>
        <dbReference type="ARBA" id="ARBA00000056"/>
    </source>
</evidence>
<accession>A0ABT8VF88</accession>
<dbReference type="EC" id="5.1.3.9" evidence="7"/>
<dbReference type="PANTHER" id="PTHR36204:SF1">
    <property type="entry name" value="N-ACETYLMANNOSAMINE-6-PHOSPHATE 2-EPIMERASE-RELATED"/>
    <property type="match status" value="1"/>
</dbReference>
<reference evidence="9" key="1">
    <citation type="submission" date="2023-07" db="EMBL/GenBank/DDBJ databases">
        <authorList>
            <person name="Aktuganov G."/>
            <person name="Boyko T."/>
            <person name="Delegan Y."/>
            <person name="Galimzianova N."/>
            <person name="Gilvanova E."/>
            <person name="Korobov V."/>
            <person name="Kuzmina L."/>
            <person name="Melentiev A."/>
            <person name="Milman P."/>
            <person name="Ryabova A."/>
            <person name="Stupak E."/>
            <person name="Yasakov T."/>
            <person name="Zharikova N."/>
            <person name="Zhurenko E."/>
        </authorList>
    </citation>
    <scope>NUCLEOTIDE SEQUENCE</scope>
    <source>
        <strain evidence="9">IB-739</strain>
    </source>
</reference>
<evidence type="ECO:0000256" key="8">
    <source>
        <dbReference type="SAM" id="MobiDB-lite"/>
    </source>
</evidence>
<evidence type="ECO:0000313" key="10">
    <source>
        <dbReference type="Proteomes" id="UP001168883"/>
    </source>
</evidence>
<dbReference type="HAMAP" id="MF_01235">
    <property type="entry name" value="ManNAc6P_epimer"/>
    <property type="match status" value="1"/>
</dbReference>
<dbReference type="EMBL" id="JAUMKJ010000029">
    <property type="protein sequence ID" value="MDO3679629.1"/>
    <property type="molecule type" value="Genomic_DNA"/>
</dbReference>
<evidence type="ECO:0000256" key="6">
    <source>
        <dbReference type="ARBA" id="ARBA00023277"/>
    </source>
</evidence>
<gene>
    <name evidence="7" type="primary">nanE</name>
    <name evidence="9" type="ORF">Q3C12_21695</name>
</gene>
<evidence type="ECO:0000256" key="7">
    <source>
        <dbReference type="HAMAP-Rule" id="MF_01235"/>
    </source>
</evidence>
<comment type="pathway">
    <text evidence="3 7">Amino-sugar metabolism; N-acetylneuraminate degradation; D-fructose 6-phosphate from N-acetylneuraminate: step 3/5.</text>
</comment>
<comment type="catalytic activity">
    <reaction evidence="1 7">
        <text>an N-acyl-D-glucosamine 6-phosphate = an N-acyl-D-mannosamine 6-phosphate</text>
        <dbReference type="Rhea" id="RHEA:23932"/>
        <dbReference type="ChEBI" id="CHEBI:57599"/>
        <dbReference type="ChEBI" id="CHEBI:57666"/>
        <dbReference type="EC" id="5.1.3.9"/>
    </reaction>
</comment>
<sequence length="251" mass="26227">MTSIGPKRLPMPPGLIVSCQAFPGEPLYGEGLMARMAEAAVIGGAVAIRTNGADDIRSIKAAVRLPVIGLLKRDIPGSAIYITPELEDVEAVLAAGADIVALDVTNREGRLERVVPLLERIREAGAVAMADVSTEEEGLAAERLGFDIVSTTLSGYTPYSPQTKKPDLELVRRLSARLTVPLAAEGRIFSTEEADAAIEAGATFVVVGGAITRPQLITQRFAEAVKRRLDAKPAAAGSGSGQGEVQGRSGS</sequence>
<dbReference type="RefSeq" id="WP_302879819.1">
    <property type="nucleotide sequence ID" value="NZ_JAUMKJ010000029.1"/>
</dbReference>
<dbReference type="InterPro" id="IPR007260">
    <property type="entry name" value="NanE"/>
</dbReference>
<dbReference type="SUPFAM" id="SSF51366">
    <property type="entry name" value="Ribulose-phoshate binding barrel"/>
    <property type="match status" value="1"/>
</dbReference>
<dbReference type="InterPro" id="IPR011060">
    <property type="entry name" value="RibuloseP-bd_barrel"/>
</dbReference>
<dbReference type="GO" id="GO:0047465">
    <property type="term" value="F:N-acylglucosamine-6-phosphate 2-epimerase activity"/>
    <property type="evidence" value="ECO:0007669"/>
    <property type="project" value="UniProtKB-EC"/>
</dbReference>
<dbReference type="CDD" id="cd04729">
    <property type="entry name" value="NanE"/>
    <property type="match status" value="1"/>
</dbReference>
<keyword evidence="6 7" id="KW-0119">Carbohydrate metabolism</keyword>
<comment type="similarity">
    <text evidence="4 7">Belongs to the NanE family.</text>
</comment>
<keyword evidence="10" id="KW-1185">Reference proteome</keyword>
<evidence type="ECO:0000256" key="5">
    <source>
        <dbReference type="ARBA" id="ARBA00023235"/>
    </source>
</evidence>
<feature type="region of interest" description="Disordered" evidence="8">
    <location>
        <begin position="232"/>
        <end position="251"/>
    </location>
</feature>
<dbReference type="PROSITE" id="PS51257">
    <property type="entry name" value="PROKAR_LIPOPROTEIN"/>
    <property type="match status" value="1"/>
</dbReference>
<evidence type="ECO:0000256" key="4">
    <source>
        <dbReference type="ARBA" id="ARBA00007439"/>
    </source>
</evidence>
<evidence type="ECO:0000256" key="2">
    <source>
        <dbReference type="ARBA" id="ARBA00002147"/>
    </source>
</evidence>
<evidence type="ECO:0000313" key="9">
    <source>
        <dbReference type="EMBL" id="MDO3679629.1"/>
    </source>
</evidence>
<evidence type="ECO:0000256" key="3">
    <source>
        <dbReference type="ARBA" id="ARBA00005081"/>
    </source>
</evidence>
<dbReference type="PANTHER" id="PTHR36204">
    <property type="entry name" value="N-ACETYLMANNOSAMINE-6-PHOSPHATE 2-EPIMERASE-RELATED"/>
    <property type="match status" value="1"/>
</dbReference>